<dbReference type="AlphaFoldDB" id="I4C0R2"/>
<dbReference type="InterPro" id="IPR017900">
    <property type="entry name" value="4Fe4S_Fe_S_CS"/>
</dbReference>
<dbReference type="Gene3D" id="3.30.70.20">
    <property type="match status" value="1"/>
</dbReference>
<evidence type="ECO:0000256" key="2">
    <source>
        <dbReference type="ARBA" id="ARBA00023004"/>
    </source>
</evidence>
<dbReference type="GO" id="GO:0046872">
    <property type="term" value="F:metal ion binding"/>
    <property type="evidence" value="ECO:0007669"/>
    <property type="project" value="UniProtKB-KW"/>
</dbReference>
<reference evidence="6" key="1">
    <citation type="submission" date="2012-06" db="EMBL/GenBank/DDBJ databases">
        <title>Complete sequence of chromosome of Desulfomonile tiedjei DSM 6799.</title>
        <authorList>
            <person name="Lucas S."/>
            <person name="Copeland A."/>
            <person name="Lapidus A."/>
            <person name="Glavina del Rio T."/>
            <person name="Dalin E."/>
            <person name="Tice H."/>
            <person name="Bruce D."/>
            <person name="Goodwin L."/>
            <person name="Pitluck S."/>
            <person name="Peters L."/>
            <person name="Ovchinnikova G."/>
            <person name="Zeytun A."/>
            <person name="Lu M."/>
            <person name="Kyrpides N."/>
            <person name="Mavromatis K."/>
            <person name="Ivanova N."/>
            <person name="Brettin T."/>
            <person name="Detter J.C."/>
            <person name="Han C."/>
            <person name="Larimer F."/>
            <person name="Land M."/>
            <person name="Hauser L."/>
            <person name="Markowitz V."/>
            <person name="Cheng J.-F."/>
            <person name="Hugenholtz P."/>
            <person name="Woyke T."/>
            <person name="Wu D."/>
            <person name="Spring S."/>
            <person name="Schroeder M."/>
            <person name="Brambilla E."/>
            <person name="Klenk H.-P."/>
            <person name="Eisen J.A."/>
        </authorList>
    </citation>
    <scope>NUCLEOTIDE SEQUENCE [LARGE SCALE GENOMIC DNA]</scope>
    <source>
        <strain evidence="6">ATCC 49306 / DSM 6799 / DCB-1</strain>
    </source>
</reference>
<keyword evidence="6" id="KW-1185">Reference proteome</keyword>
<dbReference type="GO" id="GO:0051536">
    <property type="term" value="F:iron-sulfur cluster binding"/>
    <property type="evidence" value="ECO:0007669"/>
    <property type="project" value="UniProtKB-KW"/>
</dbReference>
<protein>
    <submittedName>
        <fullName evidence="5">Dissimilatory sulfite reductase (Desulfoviridin), alpha/beta subunit</fullName>
    </submittedName>
</protein>
<name>I4C0R2_DESTA</name>
<keyword evidence="3" id="KW-0411">Iron-sulfur</keyword>
<dbReference type="PROSITE" id="PS51379">
    <property type="entry name" value="4FE4S_FER_2"/>
    <property type="match status" value="2"/>
</dbReference>
<feature type="domain" description="4Fe-4S ferredoxin-type" evidence="4">
    <location>
        <begin position="34"/>
        <end position="56"/>
    </location>
</feature>
<sequence length="499" mass="52927">MRVNIEKCKGCGACVADCPQNAIRLSKKKAVIGDSCSECGACLKVCPDGALFPEDAPVAGAVRCESCPIRCQVKEGFYGACQRFLNRNGTLERTISLQTYEDVRHLVGPDWNPVIRTPLITAIGAGTTYPDCKPAPHIVQSKVEGVDVVTVVTEAPLSYSGIKVKIDTDTTIGTEGAPIIHRRKKVGHLTTEEYGSKILSIGGVNLLTGPDGLTVARLVSDIANRRKVKLRIEDGSSLELQVGNRPLIDGKQDDFMRVGCGSATLGLFANIFREVADEVIVLDSHLTGLMSEHAAGVFVGAKPSGVRLRFKRSTPGRYFGDHGPGWGGTSITDPAAIVESIDMSVAKPGMKILITETTGRNAAYFEVNSNGKLSELSMPPQAASAIAELAATCQESRVSAVYCGGSGGSARAGITRYPIKLTQAVHGMKARLTIGGAPAFVLPGGGINFMVDVEKVMPGAFTWVPTPATVCPVEYTMTLDDFRDMGGHVEAMKPFAAKE</sequence>
<evidence type="ECO:0000313" key="5">
    <source>
        <dbReference type="EMBL" id="AFM23153.1"/>
    </source>
</evidence>
<dbReference type="EMBL" id="CP003360">
    <property type="protein sequence ID" value="AFM23153.1"/>
    <property type="molecule type" value="Genomic_DNA"/>
</dbReference>
<dbReference type="eggNOG" id="COG1145">
    <property type="taxonomic scope" value="Bacteria"/>
</dbReference>
<feature type="domain" description="4Fe-4S ferredoxin-type" evidence="4">
    <location>
        <begin position="1"/>
        <end position="28"/>
    </location>
</feature>
<dbReference type="Proteomes" id="UP000006055">
    <property type="component" value="Chromosome"/>
</dbReference>
<dbReference type="SUPFAM" id="SSF54862">
    <property type="entry name" value="4Fe-4S ferredoxins"/>
    <property type="match status" value="1"/>
</dbReference>
<dbReference type="PATRIC" id="fig|706587.4.peg.475"/>
<dbReference type="KEGG" id="dti:Desti_0418"/>
<proteinExistence type="predicted"/>
<dbReference type="OrthoDB" id="9794954at2"/>
<gene>
    <name evidence="5" type="ordered locus">Desti_0418</name>
</gene>
<accession>I4C0R2</accession>
<dbReference type="Pfam" id="PF12838">
    <property type="entry name" value="Fer4_7"/>
    <property type="match status" value="1"/>
</dbReference>
<organism evidence="5 6">
    <name type="scientific">Desulfomonile tiedjei (strain ATCC 49306 / DSM 6799 / DCB-1)</name>
    <dbReference type="NCBI Taxonomy" id="706587"/>
    <lineage>
        <taxon>Bacteria</taxon>
        <taxon>Pseudomonadati</taxon>
        <taxon>Thermodesulfobacteriota</taxon>
        <taxon>Desulfomonilia</taxon>
        <taxon>Desulfomonilales</taxon>
        <taxon>Desulfomonilaceae</taxon>
        <taxon>Desulfomonile</taxon>
    </lineage>
</organism>
<dbReference type="HOGENOM" id="CLU_549543_0_0_7"/>
<evidence type="ECO:0000256" key="3">
    <source>
        <dbReference type="ARBA" id="ARBA00023014"/>
    </source>
</evidence>
<keyword evidence="1" id="KW-0479">Metal-binding</keyword>
<dbReference type="PROSITE" id="PS00198">
    <property type="entry name" value="4FE4S_FER_1"/>
    <property type="match status" value="2"/>
</dbReference>
<dbReference type="STRING" id="706587.Desti_0418"/>
<dbReference type="RefSeq" id="WP_014808312.1">
    <property type="nucleotide sequence ID" value="NC_018025.1"/>
</dbReference>
<dbReference type="InterPro" id="IPR017896">
    <property type="entry name" value="4Fe4S_Fe-S-bd"/>
</dbReference>
<evidence type="ECO:0000256" key="1">
    <source>
        <dbReference type="ARBA" id="ARBA00022723"/>
    </source>
</evidence>
<keyword evidence="2" id="KW-0408">Iron</keyword>
<evidence type="ECO:0000313" key="6">
    <source>
        <dbReference type="Proteomes" id="UP000006055"/>
    </source>
</evidence>
<evidence type="ECO:0000259" key="4">
    <source>
        <dbReference type="PROSITE" id="PS51379"/>
    </source>
</evidence>